<evidence type="ECO:0000313" key="2">
    <source>
        <dbReference type="EMBL" id="CAI6368083.1"/>
    </source>
</evidence>
<keyword evidence="3" id="KW-1185">Reference proteome</keyword>
<comment type="caution">
    <text evidence="2">The sequence shown here is derived from an EMBL/GenBank/DDBJ whole genome shotgun (WGS) entry which is preliminary data.</text>
</comment>
<gene>
    <name evidence="2" type="ORF">MEUPH1_LOCUS22484</name>
</gene>
<evidence type="ECO:0000313" key="3">
    <source>
        <dbReference type="Proteomes" id="UP001160148"/>
    </source>
</evidence>
<dbReference type="AlphaFoldDB" id="A0AAV0XJ74"/>
<reference evidence="2 3" key="1">
    <citation type="submission" date="2023-01" db="EMBL/GenBank/DDBJ databases">
        <authorList>
            <person name="Whitehead M."/>
        </authorList>
    </citation>
    <scope>NUCLEOTIDE SEQUENCE [LARGE SCALE GENOMIC DNA]</scope>
</reference>
<sequence length="108" mass="11957">MPESVICVPKSGKEDNIPSTTATSELSSNISVLKSKDNTTKQDIISTTDIEADPESDAPMMAQELEILLPPEEQREIEQDEAAVSQPPLESNRARKKRLWVAKIIKQP</sequence>
<organism evidence="2 3">
    <name type="scientific">Macrosiphum euphorbiae</name>
    <name type="common">potato aphid</name>
    <dbReference type="NCBI Taxonomy" id="13131"/>
    <lineage>
        <taxon>Eukaryota</taxon>
        <taxon>Metazoa</taxon>
        <taxon>Ecdysozoa</taxon>
        <taxon>Arthropoda</taxon>
        <taxon>Hexapoda</taxon>
        <taxon>Insecta</taxon>
        <taxon>Pterygota</taxon>
        <taxon>Neoptera</taxon>
        <taxon>Paraneoptera</taxon>
        <taxon>Hemiptera</taxon>
        <taxon>Sternorrhyncha</taxon>
        <taxon>Aphidomorpha</taxon>
        <taxon>Aphidoidea</taxon>
        <taxon>Aphididae</taxon>
        <taxon>Macrosiphini</taxon>
        <taxon>Macrosiphum</taxon>
    </lineage>
</organism>
<proteinExistence type="predicted"/>
<dbReference type="EMBL" id="CARXXK010000005">
    <property type="protein sequence ID" value="CAI6368083.1"/>
    <property type="molecule type" value="Genomic_DNA"/>
</dbReference>
<evidence type="ECO:0000256" key="1">
    <source>
        <dbReference type="SAM" id="MobiDB-lite"/>
    </source>
</evidence>
<protein>
    <submittedName>
        <fullName evidence="2">Uncharacterized protein</fullName>
    </submittedName>
</protein>
<feature type="compositionally biased region" description="Polar residues" evidence="1">
    <location>
        <begin position="17"/>
        <end position="32"/>
    </location>
</feature>
<name>A0AAV0XJ74_9HEMI</name>
<accession>A0AAV0XJ74</accession>
<feature type="region of interest" description="Disordered" evidence="1">
    <location>
        <begin position="1"/>
        <end position="57"/>
    </location>
</feature>
<dbReference type="Proteomes" id="UP001160148">
    <property type="component" value="Unassembled WGS sequence"/>
</dbReference>